<protein>
    <submittedName>
        <fullName evidence="3">DnaJ domain-containing protein</fullName>
    </submittedName>
</protein>
<dbReference type="InterPro" id="IPR001623">
    <property type="entry name" value="DnaJ_domain"/>
</dbReference>
<dbReference type="AlphaFoldDB" id="A0A1X7D6N2"/>
<evidence type="ECO:0000313" key="3">
    <source>
        <dbReference type="EMBL" id="SMF09894.1"/>
    </source>
</evidence>
<dbReference type="EMBL" id="FXAH01000002">
    <property type="protein sequence ID" value="SMF09894.1"/>
    <property type="molecule type" value="Genomic_DNA"/>
</dbReference>
<feature type="region of interest" description="Disordered" evidence="1">
    <location>
        <begin position="361"/>
        <end position="409"/>
    </location>
</feature>
<evidence type="ECO:0000259" key="2">
    <source>
        <dbReference type="PROSITE" id="PS50076"/>
    </source>
</evidence>
<name>A0A1X7D6N2_TRICW</name>
<evidence type="ECO:0000313" key="4">
    <source>
        <dbReference type="Proteomes" id="UP000192911"/>
    </source>
</evidence>
<gene>
    <name evidence="3" type="ORF">SAMN06295900_102462</name>
</gene>
<feature type="compositionally biased region" description="Basic and acidic residues" evidence="1">
    <location>
        <begin position="114"/>
        <end position="124"/>
    </location>
</feature>
<dbReference type="CDD" id="cd06257">
    <property type="entry name" value="DnaJ"/>
    <property type="match status" value="1"/>
</dbReference>
<dbReference type="PROSITE" id="PS50076">
    <property type="entry name" value="DNAJ_2"/>
    <property type="match status" value="1"/>
</dbReference>
<dbReference type="Gene3D" id="1.10.287.110">
    <property type="entry name" value="DnaJ domain"/>
    <property type="match status" value="1"/>
</dbReference>
<proteinExistence type="predicted"/>
<feature type="region of interest" description="Disordered" evidence="1">
    <location>
        <begin position="33"/>
        <end position="77"/>
    </location>
</feature>
<organism evidence="3 4">
    <name type="scientific">Trinickia caryophylli</name>
    <name type="common">Paraburkholderia caryophylli</name>
    <dbReference type="NCBI Taxonomy" id="28094"/>
    <lineage>
        <taxon>Bacteria</taxon>
        <taxon>Pseudomonadati</taxon>
        <taxon>Pseudomonadota</taxon>
        <taxon>Betaproteobacteria</taxon>
        <taxon>Burkholderiales</taxon>
        <taxon>Burkholderiaceae</taxon>
        <taxon>Trinickia</taxon>
    </lineage>
</organism>
<accession>A0A1X7D6N2</accession>
<evidence type="ECO:0000256" key="1">
    <source>
        <dbReference type="SAM" id="MobiDB-lite"/>
    </source>
</evidence>
<feature type="domain" description="J" evidence="2">
    <location>
        <begin position="412"/>
        <end position="482"/>
    </location>
</feature>
<keyword evidence="4" id="KW-1185">Reference proteome</keyword>
<dbReference type="SMART" id="SM00271">
    <property type="entry name" value="DnaJ"/>
    <property type="match status" value="1"/>
</dbReference>
<reference evidence="4" key="1">
    <citation type="submission" date="2017-04" db="EMBL/GenBank/DDBJ databases">
        <authorList>
            <person name="Varghese N."/>
            <person name="Submissions S."/>
        </authorList>
    </citation>
    <scope>NUCLEOTIDE SEQUENCE [LARGE SCALE GENOMIC DNA]</scope>
    <source>
        <strain evidence="4">Ballard 720</strain>
    </source>
</reference>
<dbReference type="STRING" id="28094.SAMN06295900_102462"/>
<dbReference type="OrthoDB" id="9075001at2"/>
<dbReference type="Proteomes" id="UP000192911">
    <property type="component" value="Unassembled WGS sequence"/>
</dbReference>
<sequence length="482" mass="50905">MLDGLLFSVTVFGDGQEYLMPSRIANPIPSFSSFGHSAAPEPAQPAGGGRPGARNEGAFSSLHRPEPGASAIGAQRTNMNGADRLAAFLERARNGQRGSSGGVPPATTSGTEDASGRPTRESRFAETGVPGARTPTGAKGAQWTQGAPASEPGTKRTGFGAAKGSRHFPGTGSSRPATGTSSARRPAGQGHSAYARARGYSSHHAFPRPSHGYAGAYAAGHFAASGYPRYVRTAWRGPGYFTHAFDVGRLLGFTYGFAQTAHGARMHLGFHFNGRFHTLHFGMYPNTPSPLFATLHSGYMHAMPAYRPYSGHYAYRRPAWHAGYGYAPSGPYGGYGHFGAAAPPPFASHWWHMPFHGAAPGSGATPHGPRAQAGDTGYRTDGAPRPDASGTGPERANAAPSVDQQPPDGFRRWHEVLGVAHGSATCEAVKARYRRDALRLHPDKPGGSKVAFQELQWAYATAMAVLDARERGEHVPEPARTA</sequence>
<feature type="compositionally biased region" description="Polar residues" evidence="1">
    <location>
        <begin position="171"/>
        <end position="183"/>
    </location>
</feature>
<dbReference type="Pfam" id="PF00226">
    <property type="entry name" value="DnaJ"/>
    <property type="match status" value="1"/>
</dbReference>
<feature type="region of interest" description="Disordered" evidence="1">
    <location>
        <begin position="92"/>
        <end position="201"/>
    </location>
</feature>
<dbReference type="SUPFAM" id="SSF46565">
    <property type="entry name" value="Chaperone J-domain"/>
    <property type="match status" value="1"/>
</dbReference>
<dbReference type="InterPro" id="IPR036869">
    <property type="entry name" value="J_dom_sf"/>
</dbReference>